<gene>
    <name evidence="1" type="ORF">H6P80_09735</name>
</gene>
<keyword evidence="2" id="KW-1185">Reference proteome</keyword>
<comment type="caution">
    <text evidence="1">The sequence shown here is derived from an EMBL/GenBank/DDBJ whole genome shotgun (WGS) entry which is preliminary data.</text>
</comment>
<name>A0A842HY96_9SPHN</name>
<protein>
    <recommendedName>
        <fullName evidence="3">DUF937 domain-containing protein</fullName>
    </recommendedName>
</protein>
<evidence type="ECO:0000313" key="1">
    <source>
        <dbReference type="EMBL" id="MBC2777902.1"/>
    </source>
</evidence>
<evidence type="ECO:0000313" key="2">
    <source>
        <dbReference type="Proteomes" id="UP000564378"/>
    </source>
</evidence>
<accession>A0A842HY96</accession>
<proteinExistence type="predicted"/>
<evidence type="ECO:0008006" key="3">
    <source>
        <dbReference type="Google" id="ProtNLM"/>
    </source>
</evidence>
<sequence length="126" mass="12643">MGILDGLLNQSGGGLDLDDLAGKVGLSADQLRTGADSILGRLAGTGTDDPDVAASEAAAETGLPLDRLQELLPQLTQHLGMGEGGDGASGGIGGLVEQAKGFLDRDGDGNPLDDIADMAKGLFNRD</sequence>
<dbReference type="AlphaFoldDB" id="A0A842HY96"/>
<dbReference type="RefSeq" id="WP_185801203.1">
    <property type="nucleotide sequence ID" value="NZ_JACJVJ010000002.1"/>
</dbReference>
<dbReference type="EMBL" id="JACJVJ010000002">
    <property type="protein sequence ID" value="MBC2777902.1"/>
    <property type="molecule type" value="Genomic_DNA"/>
</dbReference>
<organism evidence="1 2">
    <name type="scientific">Parasphingopyxis marina</name>
    <dbReference type="NCBI Taxonomy" id="2761622"/>
    <lineage>
        <taxon>Bacteria</taxon>
        <taxon>Pseudomonadati</taxon>
        <taxon>Pseudomonadota</taxon>
        <taxon>Alphaproteobacteria</taxon>
        <taxon>Sphingomonadales</taxon>
        <taxon>Sphingomonadaceae</taxon>
        <taxon>Parasphingopyxis</taxon>
    </lineage>
</organism>
<dbReference type="Proteomes" id="UP000564378">
    <property type="component" value="Unassembled WGS sequence"/>
</dbReference>
<reference evidence="1 2" key="1">
    <citation type="submission" date="2020-08" db="EMBL/GenBank/DDBJ databases">
        <title>Draft genome sequence of Parasphingopyxis sp. GrpM-11.</title>
        <authorList>
            <person name="Oh J."/>
            <person name="Roh D.-H."/>
        </authorList>
    </citation>
    <scope>NUCLEOTIDE SEQUENCE [LARGE SCALE GENOMIC DNA]</scope>
    <source>
        <strain evidence="1 2">GrpM-11</strain>
    </source>
</reference>